<dbReference type="GO" id="GO:0004341">
    <property type="term" value="F:gluconolactonase activity"/>
    <property type="evidence" value="ECO:0007669"/>
    <property type="project" value="TreeGrafter"/>
</dbReference>
<accession>A0A1Q2M9K8</accession>
<dbReference type="GO" id="GO:0019853">
    <property type="term" value="P:L-ascorbic acid biosynthetic process"/>
    <property type="evidence" value="ECO:0007669"/>
    <property type="project" value="TreeGrafter"/>
</dbReference>
<feature type="active site" description="Proton donor/acceptor" evidence="2">
    <location>
        <position position="206"/>
    </location>
</feature>
<dbReference type="eggNOG" id="COG3386">
    <property type="taxonomic scope" value="Bacteria"/>
</dbReference>
<dbReference type="InterPro" id="IPR005511">
    <property type="entry name" value="SMP-30"/>
</dbReference>
<feature type="binding site" evidence="3">
    <location>
        <position position="108"/>
    </location>
    <ligand>
        <name>substrate</name>
    </ligand>
</feature>
<organism evidence="5 6">
    <name type="scientific">Microbulbifer agarilyticus</name>
    <dbReference type="NCBI Taxonomy" id="260552"/>
    <lineage>
        <taxon>Bacteria</taxon>
        <taxon>Pseudomonadati</taxon>
        <taxon>Pseudomonadota</taxon>
        <taxon>Gammaproteobacteria</taxon>
        <taxon>Cellvibrionales</taxon>
        <taxon>Microbulbiferaceae</taxon>
        <taxon>Microbulbifer</taxon>
    </lineage>
</organism>
<dbReference type="EMBL" id="CP019650">
    <property type="protein sequence ID" value="AQQ69413.1"/>
    <property type="molecule type" value="Genomic_DNA"/>
</dbReference>
<evidence type="ECO:0000256" key="1">
    <source>
        <dbReference type="ARBA" id="ARBA00008853"/>
    </source>
</evidence>
<dbReference type="Gene3D" id="2.120.10.30">
    <property type="entry name" value="TolB, C-terminal domain"/>
    <property type="match status" value="1"/>
</dbReference>
<comment type="cofactor">
    <cofactor evidence="3">
        <name>Zn(2+)</name>
        <dbReference type="ChEBI" id="CHEBI:29105"/>
    </cofactor>
    <text evidence="3">Binds 1 divalent metal cation per subunit.</text>
</comment>
<dbReference type="KEGG" id="maga:Mag101_05950"/>
<dbReference type="PRINTS" id="PR01790">
    <property type="entry name" value="SMP30FAMILY"/>
</dbReference>
<sequence>MNSATREQGGETVAAEVFDERICSLGEGPLWHPMRKTLYWVDLLNNKVLAKGPDGTQAWDMGEMPSAIGWVDRDRALVACESGLHLMDLNSGEKSLLCELEPDMPGNRSNDGRADPWGGFWIGTMGVNGEPDQGNLYRWYKGELRRLDSGMTVPNGICFDRERCYGYYADSAKNTVYRVLLNTADGWPMGEPEAFLDLSTQELIPDGAVMDGQGNMWSSLWDSARTQCFDPSGREIAALEAPVIRTTCPAFGGEDFTDMYVTTAAVGLEDRPGAEVANGVTLVYRNAVQGQPEPAVIV</sequence>
<name>A0A1Q2M9K8_9GAMM</name>
<dbReference type="PANTHER" id="PTHR10907:SF47">
    <property type="entry name" value="REGUCALCIN"/>
    <property type="match status" value="1"/>
</dbReference>
<feature type="binding site" evidence="3">
    <location>
        <position position="110"/>
    </location>
    <ligand>
        <name>substrate</name>
    </ligand>
</feature>
<feature type="domain" description="SMP-30/Gluconolactonase/LRE-like region" evidence="4">
    <location>
        <begin position="25"/>
        <end position="264"/>
    </location>
</feature>
<gene>
    <name evidence="5" type="ORF">Mag101_05950</name>
</gene>
<dbReference type="InterPro" id="IPR011042">
    <property type="entry name" value="6-blade_b-propeller_TolB-like"/>
</dbReference>
<dbReference type="Proteomes" id="UP000188219">
    <property type="component" value="Chromosome"/>
</dbReference>
<dbReference type="GO" id="GO:0005509">
    <property type="term" value="F:calcium ion binding"/>
    <property type="evidence" value="ECO:0007669"/>
    <property type="project" value="TreeGrafter"/>
</dbReference>
<evidence type="ECO:0000256" key="2">
    <source>
        <dbReference type="PIRSR" id="PIRSR605511-1"/>
    </source>
</evidence>
<reference evidence="5" key="1">
    <citation type="submission" date="2017-02" db="EMBL/GenBank/DDBJ databases">
        <title>Genome of Microbulbifer agarilyticus GP101.</title>
        <authorList>
            <person name="Jung J."/>
            <person name="Bae S.S."/>
            <person name="Baek K."/>
        </authorList>
    </citation>
    <scope>NUCLEOTIDE SEQUENCE [LARGE SCALE GENOMIC DNA]</scope>
    <source>
        <strain evidence="5">GP101</strain>
    </source>
</reference>
<feature type="binding site" evidence="3">
    <location>
        <position position="155"/>
    </location>
    <ligand>
        <name>a divalent metal cation</name>
        <dbReference type="ChEBI" id="CHEBI:60240"/>
    </ligand>
</feature>
<proteinExistence type="inferred from homology"/>
<dbReference type="PANTHER" id="PTHR10907">
    <property type="entry name" value="REGUCALCIN"/>
    <property type="match status" value="1"/>
</dbReference>
<keyword evidence="6" id="KW-1185">Reference proteome</keyword>
<dbReference type="AlphaFoldDB" id="A0A1Q2M9K8"/>
<comment type="similarity">
    <text evidence="1">Belongs to the SMP-30/CGR1 family.</text>
</comment>
<feature type="binding site" evidence="3">
    <location>
        <position position="27"/>
    </location>
    <ligand>
        <name>a divalent metal cation</name>
        <dbReference type="ChEBI" id="CHEBI:60240"/>
    </ligand>
</feature>
<dbReference type="STRING" id="260552.Mag101_05950"/>
<evidence type="ECO:0000313" key="6">
    <source>
        <dbReference type="Proteomes" id="UP000188219"/>
    </source>
</evidence>
<keyword evidence="3" id="KW-0862">Zinc</keyword>
<protein>
    <recommendedName>
        <fullName evidence="4">SMP-30/Gluconolactonase/LRE-like region domain-containing protein</fullName>
    </recommendedName>
</protein>
<evidence type="ECO:0000256" key="3">
    <source>
        <dbReference type="PIRSR" id="PIRSR605511-2"/>
    </source>
</evidence>
<dbReference type="InterPro" id="IPR013658">
    <property type="entry name" value="SGL"/>
</dbReference>
<feature type="binding site" evidence="3">
    <location>
        <position position="206"/>
    </location>
    <ligand>
        <name>a divalent metal cation</name>
        <dbReference type="ChEBI" id="CHEBI:60240"/>
    </ligand>
</feature>
<dbReference type="Pfam" id="PF08450">
    <property type="entry name" value="SGL"/>
    <property type="match status" value="1"/>
</dbReference>
<dbReference type="SUPFAM" id="SSF63829">
    <property type="entry name" value="Calcium-dependent phosphotriesterase"/>
    <property type="match status" value="1"/>
</dbReference>
<evidence type="ECO:0000313" key="5">
    <source>
        <dbReference type="EMBL" id="AQQ69413.1"/>
    </source>
</evidence>
<evidence type="ECO:0000259" key="4">
    <source>
        <dbReference type="Pfam" id="PF08450"/>
    </source>
</evidence>
<keyword evidence="3" id="KW-0479">Metal-binding</keyword>